<feature type="transmembrane region" description="Helical" evidence="6">
    <location>
        <begin position="729"/>
        <end position="746"/>
    </location>
</feature>
<dbReference type="PANTHER" id="PTHR30572:SF18">
    <property type="entry name" value="ABC-TYPE MACROLIDE FAMILY EXPORT SYSTEM PERMEASE COMPONENT 2"/>
    <property type="match status" value="1"/>
</dbReference>
<feature type="domain" description="ABC3 transporter permease C-terminal" evidence="7">
    <location>
        <begin position="678"/>
        <end position="790"/>
    </location>
</feature>
<evidence type="ECO:0000256" key="4">
    <source>
        <dbReference type="ARBA" id="ARBA00022989"/>
    </source>
</evidence>
<feature type="transmembrane region" description="Helical" evidence="6">
    <location>
        <begin position="758"/>
        <end position="778"/>
    </location>
</feature>
<keyword evidence="4 6" id="KW-1133">Transmembrane helix</keyword>
<dbReference type="Pfam" id="PF02687">
    <property type="entry name" value="FtsX"/>
    <property type="match status" value="2"/>
</dbReference>
<feature type="transmembrane region" description="Helical" evidence="6">
    <location>
        <begin position="433"/>
        <end position="452"/>
    </location>
</feature>
<feature type="transmembrane region" description="Helical" evidence="6">
    <location>
        <begin position="677"/>
        <end position="699"/>
    </location>
</feature>
<comment type="caution">
    <text evidence="9">The sequence shown here is derived from an EMBL/GenBank/DDBJ whole genome shotgun (WGS) entry which is preliminary data.</text>
</comment>
<protein>
    <submittedName>
        <fullName evidence="9">ABC transporter permease</fullName>
    </submittedName>
</protein>
<evidence type="ECO:0000256" key="2">
    <source>
        <dbReference type="ARBA" id="ARBA00022475"/>
    </source>
</evidence>
<name>A0ABW6AK96_9BACT</name>
<evidence type="ECO:0000256" key="5">
    <source>
        <dbReference type="ARBA" id="ARBA00023136"/>
    </source>
</evidence>
<dbReference type="EMBL" id="JBHUOM010000019">
    <property type="protein sequence ID" value="MFD2935904.1"/>
    <property type="molecule type" value="Genomic_DNA"/>
</dbReference>
<evidence type="ECO:0000256" key="3">
    <source>
        <dbReference type="ARBA" id="ARBA00022692"/>
    </source>
</evidence>
<feature type="transmembrane region" description="Helical" evidence="6">
    <location>
        <begin position="20"/>
        <end position="41"/>
    </location>
</feature>
<dbReference type="PROSITE" id="PS51257">
    <property type="entry name" value="PROKAR_LIPOPROTEIN"/>
    <property type="match status" value="1"/>
</dbReference>
<dbReference type="RefSeq" id="WP_381504201.1">
    <property type="nucleotide sequence ID" value="NZ_JBHUOM010000019.1"/>
</dbReference>
<keyword evidence="10" id="KW-1185">Reference proteome</keyword>
<dbReference type="Proteomes" id="UP001597512">
    <property type="component" value="Unassembled WGS sequence"/>
</dbReference>
<accession>A0ABW6AK96</accession>
<evidence type="ECO:0000256" key="6">
    <source>
        <dbReference type="SAM" id="Phobius"/>
    </source>
</evidence>
<proteinExistence type="predicted"/>
<dbReference type="InterPro" id="IPR003838">
    <property type="entry name" value="ABC3_permease_C"/>
</dbReference>
<feature type="transmembrane region" description="Helical" evidence="6">
    <location>
        <begin position="286"/>
        <end position="306"/>
    </location>
</feature>
<dbReference type="InterPro" id="IPR050250">
    <property type="entry name" value="Macrolide_Exporter_MacB"/>
</dbReference>
<comment type="subcellular location">
    <subcellularLocation>
        <location evidence="1">Cell membrane</location>
        <topology evidence="1">Multi-pass membrane protein</topology>
    </subcellularLocation>
</comment>
<evidence type="ECO:0000313" key="10">
    <source>
        <dbReference type="Proteomes" id="UP001597512"/>
    </source>
</evidence>
<reference evidence="10" key="1">
    <citation type="journal article" date="2019" name="Int. J. Syst. Evol. Microbiol.">
        <title>The Global Catalogue of Microorganisms (GCM) 10K type strain sequencing project: providing services to taxonomists for standard genome sequencing and annotation.</title>
        <authorList>
            <consortium name="The Broad Institute Genomics Platform"/>
            <consortium name="The Broad Institute Genome Sequencing Center for Infectious Disease"/>
            <person name="Wu L."/>
            <person name="Ma J."/>
        </authorList>
    </citation>
    <scope>NUCLEOTIDE SEQUENCE [LARGE SCALE GENOMIC DNA]</scope>
    <source>
        <strain evidence="10">KCTC 52490</strain>
    </source>
</reference>
<feature type="domain" description="MacB-like periplasmic core" evidence="8">
    <location>
        <begin position="21"/>
        <end position="246"/>
    </location>
</feature>
<evidence type="ECO:0000256" key="1">
    <source>
        <dbReference type="ARBA" id="ARBA00004651"/>
    </source>
</evidence>
<evidence type="ECO:0000313" key="9">
    <source>
        <dbReference type="EMBL" id="MFD2935904.1"/>
    </source>
</evidence>
<sequence length="797" mass="88397">MLKHNFLLIYRNFKRFKSTFFINLIGLSTGLACALLIYLWVNDELNVDKFHSQGSQLYQVMENDLNSNGIRTQDRTPDLLAETMAAELPEVDYATAVLPASAMPSLLTISANNVNVKAAGQFASKDFFNIFSYPLLEGNKDKVLADKNGIVLSEDLAMKLFHTTKNVVGRTMQWQLAQFKKAVLVTGIFKKLPANSSAQFDLLLTDQAFRDPELFHRTVSWDNHAPATYLVLKKGTNIDQFNKKIAGYLKTKASESTVTLFVRPFSDSYLYGTYKNGVQAGGRIEYVNLFSIIAIFILVIACINFMNLSTAKASVRLKEVGVKKAIGASRGALVSQYMGESMFMAFLSLLVAVLLVVVLLPTFNDITQKHLSLHLDVKLMLAFLAITLLTGIISGSYPSLYLSGFNPITVLKGGSLSQKLSNSVGEVWTRQGLVVFQFALSVILIVSVQVVYRQISYVQSKNLGFKKDNVIYFSKEGKIAENTEAFLAEVKKIPGVINASGMEQSIIGSQGGTVGLDWKGKNPKESIRFINITVDYDAIETLGMHMKYGRSFSRKFGADSTNIIFNEAAIKAMGLTNPVGQTVQLWGQNRQIVGVVSDFNFESLHDDIKPVFMKLNPSETMTLMTSIETGKQPETIAKLHQIYQAFNPGYSLEYKFLDQDFQAQYVSEQRVSILSRYFAGLAILISCLGLFGLAAFTAERRNKEIGIRKVLGASVAGIIALLSRDFIKLVAIAIVVALPIAYYFMHNWLQSFAYRIDIQWWALASVAVLVMGIALLTVSFQSIKAALMNPVKSLRSE</sequence>
<evidence type="ECO:0000259" key="8">
    <source>
        <dbReference type="Pfam" id="PF12704"/>
    </source>
</evidence>
<dbReference type="PANTHER" id="PTHR30572">
    <property type="entry name" value="MEMBRANE COMPONENT OF TRANSPORTER-RELATED"/>
    <property type="match status" value="1"/>
</dbReference>
<keyword evidence="3 6" id="KW-0812">Transmembrane</keyword>
<organism evidence="9 10">
    <name type="scientific">Spirosoma flavum</name>
    <dbReference type="NCBI Taxonomy" id="2048557"/>
    <lineage>
        <taxon>Bacteria</taxon>
        <taxon>Pseudomonadati</taxon>
        <taxon>Bacteroidota</taxon>
        <taxon>Cytophagia</taxon>
        <taxon>Cytophagales</taxon>
        <taxon>Cytophagaceae</taxon>
        <taxon>Spirosoma</taxon>
    </lineage>
</organism>
<feature type="transmembrane region" description="Helical" evidence="6">
    <location>
        <begin position="705"/>
        <end position="722"/>
    </location>
</feature>
<feature type="domain" description="ABC3 transporter permease C-terminal" evidence="7">
    <location>
        <begin position="292"/>
        <end position="407"/>
    </location>
</feature>
<feature type="transmembrane region" description="Helical" evidence="6">
    <location>
        <begin position="375"/>
        <end position="397"/>
    </location>
</feature>
<evidence type="ECO:0000259" key="7">
    <source>
        <dbReference type="Pfam" id="PF02687"/>
    </source>
</evidence>
<dbReference type="Pfam" id="PF12704">
    <property type="entry name" value="MacB_PCD"/>
    <property type="match status" value="1"/>
</dbReference>
<dbReference type="InterPro" id="IPR025857">
    <property type="entry name" value="MacB_PCD"/>
</dbReference>
<feature type="transmembrane region" description="Helical" evidence="6">
    <location>
        <begin position="343"/>
        <end position="363"/>
    </location>
</feature>
<keyword evidence="5 6" id="KW-0472">Membrane</keyword>
<keyword evidence="2" id="KW-1003">Cell membrane</keyword>
<gene>
    <name evidence="9" type="ORF">ACFS25_19135</name>
</gene>